<feature type="region of interest" description="Disordered" evidence="1">
    <location>
        <begin position="19"/>
        <end position="38"/>
    </location>
</feature>
<reference evidence="2 3" key="1">
    <citation type="submission" date="2021-06" db="EMBL/GenBank/DDBJ databases">
        <authorList>
            <person name="Kallberg Y."/>
            <person name="Tangrot J."/>
            <person name="Rosling A."/>
        </authorList>
    </citation>
    <scope>NUCLEOTIDE SEQUENCE [LARGE SCALE GENOMIC DNA]</scope>
    <source>
        <strain evidence="2 3">120-4 pot B 10/14</strain>
    </source>
</reference>
<evidence type="ECO:0000313" key="2">
    <source>
        <dbReference type="EMBL" id="CAG8793407.1"/>
    </source>
</evidence>
<accession>A0ABN7VR32</accession>
<proteinExistence type="predicted"/>
<protein>
    <submittedName>
        <fullName evidence="2">25903_t:CDS:1</fullName>
    </submittedName>
</protein>
<feature type="compositionally biased region" description="Polar residues" evidence="1">
    <location>
        <begin position="26"/>
        <end position="38"/>
    </location>
</feature>
<dbReference type="EMBL" id="CAJVQB010020093">
    <property type="protein sequence ID" value="CAG8793407.1"/>
    <property type="molecule type" value="Genomic_DNA"/>
</dbReference>
<keyword evidence="3" id="KW-1185">Reference proteome</keyword>
<feature type="non-terminal residue" evidence="2">
    <location>
        <position position="1"/>
    </location>
</feature>
<gene>
    <name evidence="2" type="ORF">GMARGA_LOCUS21610</name>
</gene>
<dbReference type="Proteomes" id="UP000789901">
    <property type="component" value="Unassembled WGS sequence"/>
</dbReference>
<organism evidence="2 3">
    <name type="scientific">Gigaspora margarita</name>
    <dbReference type="NCBI Taxonomy" id="4874"/>
    <lineage>
        <taxon>Eukaryota</taxon>
        <taxon>Fungi</taxon>
        <taxon>Fungi incertae sedis</taxon>
        <taxon>Mucoromycota</taxon>
        <taxon>Glomeromycotina</taxon>
        <taxon>Glomeromycetes</taxon>
        <taxon>Diversisporales</taxon>
        <taxon>Gigasporaceae</taxon>
        <taxon>Gigaspora</taxon>
    </lineage>
</organism>
<name>A0ABN7VR32_GIGMA</name>
<comment type="caution">
    <text evidence="2">The sequence shown here is derived from an EMBL/GenBank/DDBJ whole genome shotgun (WGS) entry which is preliminary data.</text>
</comment>
<sequence length="64" mass="7074">MEDYGIMEDDFDDYYPDDNPEIAEGSGTSTETFNSSATTKPSIQTISNVFIISSKSKKKGDKIL</sequence>
<evidence type="ECO:0000313" key="3">
    <source>
        <dbReference type="Proteomes" id="UP000789901"/>
    </source>
</evidence>
<evidence type="ECO:0000256" key="1">
    <source>
        <dbReference type="SAM" id="MobiDB-lite"/>
    </source>
</evidence>